<dbReference type="PANTHER" id="PTHR43741">
    <property type="entry name" value="FMN-DEPENDENT NADH-AZOREDUCTASE 1"/>
    <property type="match status" value="1"/>
</dbReference>
<evidence type="ECO:0000313" key="2">
    <source>
        <dbReference type="Proteomes" id="UP000002068"/>
    </source>
</evidence>
<dbReference type="KEGG" id="cdc:CD196_3023"/>
<reference evidence="1 2" key="1">
    <citation type="journal article" date="2009" name="Genome Biol.">
        <title>Comparative genome and phenotypic analysis of Clostridium difficile 027 strains provides insight into the evolution of a hypervirulent bacterium.</title>
        <authorList>
            <person name="Stabler R.A."/>
            <person name="He M."/>
            <person name="Dawson L."/>
            <person name="Martin M."/>
            <person name="Valiente E."/>
            <person name="Corton C."/>
            <person name="Lawley T.D."/>
            <person name="Sebaihia M."/>
            <person name="Quail M.A."/>
            <person name="Rose G."/>
            <person name="Gerding D.N."/>
            <person name="Gibert M."/>
            <person name="Popoff M.R."/>
            <person name="Parkhill J."/>
            <person name="Dougan G."/>
            <person name="Wren B.W."/>
        </authorList>
    </citation>
    <scope>NUCLEOTIDE SEQUENCE [LARGE SCALE GENOMIC DNA]</scope>
    <source>
        <strain evidence="1 2">CD196</strain>
    </source>
</reference>
<dbReference type="Gene3D" id="3.40.50.360">
    <property type="match status" value="1"/>
</dbReference>
<evidence type="ECO:0000313" key="1">
    <source>
        <dbReference type="EMBL" id="CBA66140.1"/>
    </source>
</evidence>
<dbReference type="HOGENOM" id="CLU_121336_1_0_9"/>
<dbReference type="PANTHER" id="PTHR43741:SF3">
    <property type="entry name" value="NADPH-DEPENDENT FMN REDUCTASE-LIKE DOMAIN-CONTAINING PROTEIN"/>
    <property type="match status" value="1"/>
</dbReference>
<dbReference type="AlphaFoldDB" id="A0A0H3NFM4"/>
<sequence>MDFMKLLIHDLTDKELEKLLPKLDDNIKILPNTKEIHKCIGRFGCWIKTPSECVVKDYYSNMGKLINESDGIIIISRCCYGGFSPFVKNVLDKSINYILPYFVIKDNMMRHKSRYDKQINLKAIFYGDCITEAEKETATKLVNGNAINFNIKEHSVCFYENIQDIRGESI</sequence>
<evidence type="ECO:0008006" key="3">
    <source>
        <dbReference type="Google" id="ProtNLM"/>
    </source>
</evidence>
<name>A0A0H3NFM4_CLODC</name>
<dbReference type="InterPro" id="IPR050104">
    <property type="entry name" value="FMN-dep_NADH:Q_OxRdtase_AzoR1"/>
</dbReference>
<dbReference type="Proteomes" id="UP000002068">
    <property type="component" value="Chromosome"/>
</dbReference>
<gene>
    <name evidence="1" type="ordered locus">CD196_3023</name>
</gene>
<dbReference type="EMBL" id="FN538970">
    <property type="protein sequence ID" value="CBA66140.1"/>
    <property type="molecule type" value="Genomic_DNA"/>
</dbReference>
<proteinExistence type="predicted"/>
<dbReference type="SUPFAM" id="SSF52218">
    <property type="entry name" value="Flavoproteins"/>
    <property type="match status" value="1"/>
</dbReference>
<dbReference type="InterPro" id="IPR029039">
    <property type="entry name" value="Flavoprotein-like_sf"/>
</dbReference>
<organism evidence="1 2">
    <name type="scientific">Clostridioides difficile (strain CD196)</name>
    <name type="common">Peptoclostridium difficile</name>
    <dbReference type="NCBI Taxonomy" id="645462"/>
    <lineage>
        <taxon>Bacteria</taxon>
        <taxon>Bacillati</taxon>
        <taxon>Bacillota</taxon>
        <taxon>Clostridia</taxon>
        <taxon>Peptostreptococcales</taxon>
        <taxon>Peptostreptococcaceae</taxon>
        <taxon>Clostridioides</taxon>
    </lineage>
</organism>
<accession>A0A0H3NFM4</accession>
<protein>
    <recommendedName>
        <fullName evidence="3">Iron-sulfur flavoprotein</fullName>
    </recommendedName>
</protein>